<feature type="region of interest" description="Disordered" evidence="6">
    <location>
        <begin position="246"/>
        <end position="265"/>
    </location>
</feature>
<evidence type="ECO:0008006" key="11">
    <source>
        <dbReference type="Google" id="ProtNLM"/>
    </source>
</evidence>
<evidence type="ECO:0000256" key="3">
    <source>
        <dbReference type="ARBA" id="ARBA00022827"/>
    </source>
</evidence>
<dbReference type="InterPro" id="IPR027443">
    <property type="entry name" value="IPNS-like_sf"/>
</dbReference>
<dbReference type="Pfam" id="PF14226">
    <property type="entry name" value="DIOX_N"/>
    <property type="match status" value="1"/>
</dbReference>
<organism evidence="9 10">
    <name type="scientific">Aspergillus nanangensis</name>
    <dbReference type="NCBI Taxonomy" id="2582783"/>
    <lineage>
        <taxon>Eukaryota</taxon>
        <taxon>Fungi</taxon>
        <taxon>Dikarya</taxon>
        <taxon>Ascomycota</taxon>
        <taxon>Pezizomycotina</taxon>
        <taxon>Eurotiomycetes</taxon>
        <taxon>Eurotiomycetidae</taxon>
        <taxon>Eurotiales</taxon>
        <taxon>Aspergillaceae</taxon>
        <taxon>Aspergillus</taxon>
        <taxon>Aspergillus subgen. Circumdati</taxon>
    </lineage>
</organism>
<gene>
    <name evidence="9" type="ORF">FE257_007390</name>
</gene>
<dbReference type="InterPro" id="IPR050493">
    <property type="entry name" value="FAD-dep_Monooxygenase_BioMet"/>
</dbReference>
<dbReference type="PANTHER" id="PTHR13789">
    <property type="entry name" value="MONOOXYGENASE"/>
    <property type="match status" value="1"/>
</dbReference>
<evidence type="ECO:0000256" key="2">
    <source>
        <dbReference type="ARBA" id="ARBA00022630"/>
    </source>
</evidence>
<feature type="region of interest" description="Disordered" evidence="6">
    <location>
        <begin position="163"/>
        <end position="194"/>
    </location>
</feature>
<reference evidence="9" key="1">
    <citation type="journal article" date="2019" name="Beilstein J. Org. Chem.">
        <title>Nanangenines: drimane sesquiterpenoids as the dominant metabolite cohort of a novel Australian fungus, Aspergillus nanangensis.</title>
        <authorList>
            <person name="Lacey H.J."/>
            <person name="Gilchrist C.L.M."/>
            <person name="Crombie A."/>
            <person name="Kalaitzis J.A."/>
            <person name="Vuong D."/>
            <person name="Rutledge P.J."/>
            <person name="Turner P."/>
            <person name="Pitt J.I."/>
            <person name="Lacey E."/>
            <person name="Chooi Y.H."/>
            <person name="Piggott A.M."/>
        </authorList>
    </citation>
    <scope>NUCLEOTIDE SEQUENCE</scope>
    <source>
        <strain evidence="9">MST-FP2251</strain>
    </source>
</reference>
<name>A0AAD4CN02_ASPNN</name>
<dbReference type="EMBL" id="VCAU01000037">
    <property type="protein sequence ID" value="KAF9889282.1"/>
    <property type="molecule type" value="Genomic_DNA"/>
</dbReference>
<comment type="caution">
    <text evidence="9">The sequence shown here is derived from an EMBL/GenBank/DDBJ whole genome shotgun (WGS) entry which is preliminary data.</text>
</comment>
<dbReference type="InterPro" id="IPR002938">
    <property type="entry name" value="FAD-bd"/>
</dbReference>
<feature type="domain" description="FAD-binding" evidence="7">
    <location>
        <begin position="597"/>
        <end position="629"/>
    </location>
</feature>
<dbReference type="PANTHER" id="PTHR13789:SF147">
    <property type="entry name" value="PUTATIVE (AFU_ORTHOLOGUE AFUA_2G01950)-RELATED"/>
    <property type="match status" value="1"/>
</dbReference>
<feature type="domain" description="FAD-binding" evidence="7">
    <location>
        <begin position="302"/>
        <end position="478"/>
    </location>
</feature>
<feature type="domain" description="Non-haem dioxygenase N-terminal" evidence="8">
    <location>
        <begin position="27"/>
        <end position="117"/>
    </location>
</feature>
<keyword evidence="4" id="KW-0560">Oxidoreductase</keyword>
<dbReference type="GO" id="GO:0071949">
    <property type="term" value="F:FAD binding"/>
    <property type="evidence" value="ECO:0007669"/>
    <property type="project" value="InterPro"/>
</dbReference>
<dbReference type="InterPro" id="IPR036188">
    <property type="entry name" value="FAD/NAD-bd_sf"/>
</dbReference>
<evidence type="ECO:0000259" key="7">
    <source>
        <dbReference type="Pfam" id="PF01494"/>
    </source>
</evidence>
<feature type="compositionally biased region" description="Basic and acidic residues" evidence="6">
    <location>
        <begin position="163"/>
        <end position="174"/>
    </location>
</feature>
<evidence type="ECO:0000256" key="6">
    <source>
        <dbReference type="SAM" id="MobiDB-lite"/>
    </source>
</evidence>
<evidence type="ECO:0000313" key="10">
    <source>
        <dbReference type="Proteomes" id="UP001194746"/>
    </source>
</evidence>
<dbReference type="PRINTS" id="PR00420">
    <property type="entry name" value="RNGMNOXGNASE"/>
</dbReference>
<dbReference type="SUPFAM" id="SSF51197">
    <property type="entry name" value="Clavaminate synthase-like"/>
    <property type="match status" value="1"/>
</dbReference>
<dbReference type="Proteomes" id="UP001194746">
    <property type="component" value="Unassembled WGS sequence"/>
</dbReference>
<dbReference type="Pfam" id="PF01494">
    <property type="entry name" value="FAD_binding_3"/>
    <property type="match status" value="2"/>
</dbReference>
<keyword evidence="2" id="KW-0285">Flavoprotein</keyword>
<protein>
    <recommendedName>
        <fullName evidence="11">FAD-binding domain-containing protein</fullName>
    </recommendedName>
</protein>
<dbReference type="SUPFAM" id="SSF51905">
    <property type="entry name" value="FAD/NAD(P)-binding domain"/>
    <property type="match status" value="1"/>
</dbReference>
<dbReference type="SUPFAM" id="SSF54373">
    <property type="entry name" value="FAD-linked reductases, C-terminal domain"/>
    <property type="match status" value="1"/>
</dbReference>
<keyword evidence="10" id="KW-1185">Reference proteome</keyword>
<evidence type="ECO:0000256" key="1">
    <source>
        <dbReference type="ARBA" id="ARBA00007992"/>
    </source>
</evidence>
<sequence>MSHTITSTHSQSTRIVGDKPLDVANLEVIQLESLIAKDPVETAKLLKAAESQGFFYVAFNDDLSEKISGYLQTCYRNSHEYFSKPLDEKMKTFREDVDYGYKRAGIESFEIPRDEQNSITLPAPFAEHAGPTLDLLNICDTITRTLLRNMSDSLSPSEVSVLEKAHRPDGRSDSGLKFVSGPTKPSIADVPDTTHTDGGSITLLWCEKWASQMQTKDTGKWLWIDPKPDCVLVNVANYLQSQTGSRLHSPVHKNKDDGLENTSCPRVKSGGDTRIWLYHRESTSEMKSFSMSPPQSGISLNITVIGAGIAGLSSAIALADTNPNHQITVLESNASLSEFGAGLQLFPNSTRILNKWGLTPSLQKVACQSSHMSIRRWEDNTELAVNMNNPTTTWLYGWPQLQIYRPDLQQALFERLKQQPNVTILFGQSVTSVDPETGTVRTTDGAVFSADLTVAADGIWSRARRCLPTSKDVTPAPYREHHYRAVIPRARMLSNPVTAPFMASPETKSWVGPGVFVLAYTVASNELYNLVIGVPRPSEGAPLGKWNHPADLDTMRGLVSGWCEEVRELASLVQEGECVSWTLGEVGPIPSYVSGPGRLALVGDAAHALLPHAAQGAGMAMEDAASLAEFVGNLRSTEELATVMSAWSRFRQARVEHLRSISRGNAVDMTLPDGEDQIARDRKWNAIREKQRAQLAELGLEKIREKMLQERPTADPACKSTFEPGGRMWVNGFDLLQAEVFKRQQAAKQSDNSKCTERA</sequence>
<evidence type="ECO:0000256" key="5">
    <source>
        <dbReference type="ARBA" id="ARBA00023033"/>
    </source>
</evidence>
<comment type="similarity">
    <text evidence="1">Belongs to the paxM FAD-dependent monooxygenase family.</text>
</comment>
<dbReference type="InterPro" id="IPR026992">
    <property type="entry name" value="DIOX_N"/>
</dbReference>
<accession>A0AAD4CN02</accession>
<evidence type="ECO:0000256" key="4">
    <source>
        <dbReference type="ARBA" id="ARBA00023002"/>
    </source>
</evidence>
<keyword evidence="3" id="KW-0274">FAD</keyword>
<evidence type="ECO:0000259" key="8">
    <source>
        <dbReference type="Pfam" id="PF14226"/>
    </source>
</evidence>
<keyword evidence="5" id="KW-0503">Monooxygenase</keyword>
<dbReference type="GO" id="GO:0004497">
    <property type="term" value="F:monooxygenase activity"/>
    <property type="evidence" value="ECO:0007669"/>
    <property type="project" value="UniProtKB-KW"/>
</dbReference>
<dbReference type="AlphaFoldDB" id="A0AAD4CN02"/>
<reference evidence="9" key="2">
    <citation type="submission" date="2020-02" db="EMBL/GenBank/DDBJ databases">
        <authorList>
            <person name="Gilchrist C.L.M."/>
            <person name="Chooi Y.-H."/>
        </authorList>
    </citation>
    <scope>NUCLEOTIDE SEQUENCE</scope>
    <source>
        <strain evidence="9">MST-FP2251</strain>
    </source>
</reference>
<dbReference type="Gene3D" id="3.50.50.60">
    <property type="entry name" value="FAD/NAD(P)-binding domain"/>
    <property type="match status" value="1"/>
</dbReference>
<dbReference type="Gene3D" id="2.60.120.330">
    <property type="entry name" value="B-lactam Antibiotic, Isopenicillin N Synthase, Chain"/>
    <property type="match status" value="1"/>
</dbReference>
<proteinExistence type="inferred from homology"/>
<evidence type="ECO:0000313" key="9">
    <source>
        <dbReference type="EMBL" id="KAF9889282.1"/>
    </source>
</evidence>